<dbReference type="InterPro" id="IPR006058">
    <property type="entry name" value="2Fe2S_fd_BS"/>
</dbReference>
<dbReference type="PROSITE" id="PS00197">
    <property type="entry name" value="2FE2S_FER_1"/>
    <property type="match status" value="1"/>
</dbReference>
<dbReference type="InterPro" id="IPR036010">
    <property type="entry name" value="2Fe-2S_ferredoxin-like_sf"/>
</dbReference>
<dbReference type="InterPro" id="IPR001041">
    <property type="entry name" value="2Fe-2S_ferredoxin-type"/>
</dbReference>
<feature type="domain" description="2Fe-2S ferredoxin-type" evidence="4">
    <location>
        <begin position="5"/>
        <end position="95"/>
    </location>
</feature>
<dbReference type="eggNOG" id="COG1018">
    <property type="taxonomic scope" value="Bacteria"/>
</dbReference>
<dbReference type="Pfam" id="PF00970">
    <property type="entry name" value="FAD_binding_6"/>
    <property type="match status" value="1"/>
</dbReference>
<evidence type="ECO:0000256" key="2">
    <source>
        <dbReference type="ARBA" id="ARBA00022714"/>
    </source>
</evidence>
<protein>
    <submittedName>
        <fullName evidence="6">Putative phenol hydroxylase reductase component</fullName>
    </submittedName>
</protein>
<dbReference type="InterPro" id="IPR017927">
    <property type="entry name" value="FAD-bd_FR_type"/>
</dbReference>
<dbReference type="PANTHER" id="PTHR47354">
    <property type="entry name" value="NADH OXIDOREDUCTASE HCR"/>
    <property type="match status" value="1"/>
</dbReference>
<dbReference type="EMBL" id="BANU01000009">
    <property type="protein sequence ID" value="GAC60361.1"/>
    <property type="molecule type" value="Genomic_DNA"/>
</dbReference>
<gene>
    <name evidence="6" type="ORF">GSI01S_09_00230</name>
</gene>
<dbReference type="PRINTS" id="PR00371">
    <property type="entry name" value="FPNCR"/>
</dbReference>
<dbReference type="Gene3D" id="2.40.30.10">
    <property type="entry name" value="Translation factors"/>
    <property type="match status" value="1"/>
</dbReference>
<dbReference type="Gene3D" id="3.40.50.80">
    <property type="entry name" value="Nucleotide-binding domain of ferredoxin-NADP reductase (FNR) module"/>
    <property type="match status" value="1"/>
</dbReference>
<dbReference type="GO" id="GO:0016491">
    <property type="term" value="F:oxidoreductase activity"/>
    <property type="evidence" value="ECO:0007669"/>
    <property type="project" value="InterPro"/>
</dbReference>
<name>L7LHY9_9ACTN</name>
<dbReference type="InterPro" id="IPR001433">
    <property type="entry name" value="OxRdtase_FAD/NAD-bd"/>
</dbReference>
<dbReference type="InterPro" id="IPR050415">
    <property type="entry name" value="MRET"/>
</dbReference>
<keyword evidence="7" id="KW-1185">Reference proteome</keyword>
<dbReference type="PROSITE" id="PS51085">
    <property type="entry name" value="2FE2S_FER_2"/>
    <property type="match status" value="1"/>
</dbReference>
<dbReference type="eggNOG" id="COG0543">
    <property type="taxonomic scope" value="Bacteria"/>
</dbReference>
<dbReference type="Pfam" id="PF00111">
    <property type="entry name" value="Fer2"/>
    <property type="match status" value="1"/>
</dbReference>
<organism evidence="6 7">
    <name type="scientific">Gordonia sihwensis NBRC 108236</name>
    <dbReference type="NCBI Taxonomy" id="1223544"/>
    <lineage>
        <taxon>Bacteria</taxon>
        <taxon>Bacillati</taxon>
        <taxon>Actinomycetota</taxon>
        <taxon>Actinomycetes</taxon>
        <taxon>Mycobacteriales</taxon>
        <taxon>Gordoniaceae</taxon>
        <taxon>Gordonia</taxon>
    </lineage>
</organism>
<evidence type="ECO:0000313" key="6">
    <source>
        <dbReference type="EMBL" id="GAC60361.1"/>
    </source>
</evidence>
<evidence type="ECO:0000256" key="3">
    <source>
        <dbReference type="ARBA" id="ARBA00023014"/>
    </source>
</evidence>
<dbReference type="PANTHER" id="PTHR47354:SF5">
    <property type="entry name" value="PROTEIN RFBI"/>
    <property type="match status" value="1"/>
</dbReference>
<dbReference type="Pfam" id="PF00175">
    <property type="entry name" value="NAD_binding_1"/>
    <property type="match status" value="1"/>
</dbReference>
<reference evidence="6 7" key="1">
    <citation type="submission" date="2012-12" db="EMBL/GenBank/DDBJ databases">
        <title>Whole genome shotgun sequence of Gordonia sihwensis NBRC 108236.</title>
        <authorList>
            <person name="Yoshida I."/>
            <person name="Hosoyama A."/>
            <person name="Tsuchikane K."/>
            <person name="Ando Y."/>
            <person name="Baba S."/>
            <person name="Ohji S."/>
            <person name="Hamada M."/>
            <person name="Tamura T."/>
            <person name="Yamazoe A."/>
            <person name="Yamazaki S."/>
            <person name="Fujita N."/>
        </authorList>
    </citation>
    <scope>NUCLEOTIDE SEQUENCE [LARGE SCALE GENOMIC DNA]</scope>
    <source>
        <strain evidence="6 7">NBRC 108236</strain>
    </source>
</reference>
<evidence type="ECO:0000259" key="5">
    <source>
        <dbReference type="PROSITE" id="PS51384"/>
    </source>
</evidence>
<dbReference type="InterPro" id="IPR008333">
    <property type="entry name" value="Cbr1-like_FAD-bd_dom"/>
</dbReference>
<keyword evidence="2" id="KW-0479">Metal-binding</keyword>
<accession>L7LHY9</accession>
<dbReference type="CDD" id="cd06187">
    <property type="entry name" value="O2ase_reductase_like"/>
    <property type="match status" value="1"/>
</dbReference>
<keyword evidence="2" id="KW-0408">Iron</keyword>
<dbReference type="InterPro" id="IPR039261">
    <property type="entry name" value="FNR_nucleotide-bd"/>
</dbReference>
<dbReference type="Proteomes" id="UP000035083">
    <property type="component" value="Unassembled WGS sequence"/>
</dbReference>
<dbReference type="AlphaFoldDB" id="L7LHY9"/>
<dbReference type="GO" id="GO:0051537">
    <property type="term" value="F:2 iron, 2 sulfur cluster binding"/>
    <property type="evidence" value="ECO:0007669"/>
    <property type="project" value="UniProtKB-KW"/>
</dbReference>
<proteinExistence type="predicted"/>
<dbReference type="CDD" id="cd00207">
    <property type="entry name" value="fer2"/>
    <property type="match status" value="1"/>
</dbReference>
<dbReference type="SUPFAM" id="SSF54292">
    <property type="entry name" value="2Fe-2S ferredoxin-like"/>
    <property type="match status" value="1"/>
</dbReference>
<keyword evidence="3" id="KW-0411">Iron-sulfur</keyword>
<keyword evidence="2" id="KW-0001">2Fe-2S</keyword>
<dbReference type="Gene3D" id="3.10.20.30">
    <property type="match status" value="1"/>
</dbReference>
<evidence type="ECO:0000259" key="4">
    <source>
        <dbReference type="PROSITE" id="PS51085"/>
    </source>
</evidence>
<sequence>MTTTHTITVEPLGTELQCREDQSILDACLRNGVWLPHACTHGTCGTCKAQVLDGDIDLGDASPYALLESERDDGAALMCVATPRDDVVIEGDVDIEDGITMYPVRDFSGTVAALDEIAPGVRRLVIDLDEPMEFNAGQYVQLNLPDGDNRPYSIANAPHETGRIELHIKRTENGVATAGWVFDGLAAGDEVTLSGPYGKFYFRPGREKPVLLLGSGTGLAPLVSILKTIMAIEDEEGEWEHEVVMYHGVATSADLYDREWFEALAGERDWFTYRPAVSREQFDGRQGRVPALLAQDYPRAGGNVAYICGNPAMVEDTMRALMKARLFPRDIYREDFFDAADRANGAHVVRSPLIKR</sequence>
<dbReference type="PRINTS" id="PR00410">
    <property type="entry name" value="PHEHYDRXLASE"/>
</dbReference>
<dbReference type="InterPro" id="IPR017938">
    <property type="entry name" value="Riboflavin_synthase-like_b-brl"/>
</dbReference>
<comment type="caution">
    <text evidence="6">The sequence shown here is derived from an EMBL/GenBank/DDBJ whole genome shotgun (WGS) entry which is preliminary data.</text>
</comment>
<dbReference type="SUPFAM" id="SSF52343">
    <property type="entry name" value="Ferredoxin reductase-like, C-terminal NADP-linked domain"/>
    <property type="match status" value="1"/>
</dbReference>
<dbReference type="InterPro" id="IPR012675">
    <property type="entry name" value="Beta-grasp_dom_sf"/>
</dbReference>
<comment type="cofactor">
    <cofactor evidence="1">
        <name>FAD</name>
        <dbReference type="ChEBI" id="CHEBI:57692"/>
    </cofactor>
</comment>
<dbReference type="PROSITE" id="PS51384">
    <property type="entry name" value="FAD_FR"/>
    <property type="match status" value="1"/>
</dbReference>
<dbReference type="SUPFAM" id="SSF63380">
    <property type="entry name" value="Riboflavin synthase domain-like"/>
    <property type="match status" value="1"/>
</dbReference>
<dbReference type="InterPro" id="IPR001709">
    <property type="entry name" value="Flavoprot_Pyr_Nucl_cyt_Rdtase"/>
</dbReference>
<feature type="domain" description="FAD-binding FR-type" evidence="5">
    <location>
        <begin position="104"/>
        <end position="203"/>
    </location>
</feature>
<evidence type="ECO:0000256" key="1">
    <source>
        <dbReference type="ARBA" id="ARBA00001974"/>
    </source>
</evidence>
<dbReference type="RefSeq" id="WP_006895711.1">
    <property type="nucleotide sequence ID" value="NZ_BANU01000009.1"/>
</dbReference>
<evidence type="ECO:0000313" key="7">
    <source>
        <dbReference type="Proteomes" id="UP000035083"/>
    </source>
</evidence>